<gene>
    <name evidence="1" type="ORF">LCGC14_2738470</name>
</gene>
<accession>A0A0F8ZSH3</accession>
<protein>
    <submittedName>
        <fullName evidence="1">Uncharacterized protein</fullName>
    </submittedName>
</protein>
<proteinExistence type="predicted"/>
<feature type="non-terminal residue" evidence="1">
    <location>
        <position position="208"/>
    </location>
</feature>
<evidence type="ECO:0000313" key="1">
    <source>
        <dbReference type="EMBL" id="KKK88905.1"/>
    </source>
</evidence>
<name>A0A0F8ZSH3_9ZZZZ</name>
<comment type="caution">
    <text evidence="1">The sequence shown here is derived from an EMBL/GenBank/DDBJ whole genome shotgun (WGS) entry which is preliminary data.</text>
</comment>
<reference evidence="1" key="1">
    <citation type="journal article" date="2015" name="Nature">
        <title>Complex archaea that bridge the gap between prokaryotes and eukaryotes.</title>
        <authorList>
            <person name="Spang A."/>
            <person name="Saw J.H."/>
            <person name="Jorgensen S.L."/>
            <person name="Zaremba-Niedzwiedzka K."/>
            <person name="Martijn J."/>
            <person name="Lind A.E."/>
            <person name="van Eijk R."/>
            <person name="Schleper C."/>
            <person name="Guy L."/>
            <person name="Ettema T.J."/>
        </authorList>
    </citation>
    <scope>NUCLEOTIDE SEQUENCE</scope>
</reference>
<sequence>MRKALLLTSAALALSLLTGLTGLPANAEDLPYIWDWTQDEKKKSLGNLPPEFFNADAPAIVKKVIKAYGGHAAILASERMLAKGRVFDIADEKHYTYMHYMATEGRFRKDKIVEGRVEVWVLNGWRSFSGLEGMVRYKLKGLALKELGLEHTCLSLPLMLSRGSYKASYLGSASSDGRLVYSMMIETTEGNVLGVDVDVKSGLITSVV</sequence>
<organism evidence="1">
    <name type="scientific">marine sediment metagenome</name>
    <dbReference type="NCBI Taxonomy" id="412755"/>
    <lineage>
        <taxon>unclassified sequences</taxon>
        <taxon>metagenomes</taxon>
        <taxon>ecological metagenomes</taxon>
    </lineage>
</organism>
<dbReference type="AlphaFoldDB" id="A0A0F8ZSH3"/>
<dbReference type="EMBL" id="LAZR01049752">
    <property type="protein sequence ID" value="KKK88905.1"/>
    <property type="molecule type" value="Genomic_DNA"/>
</dbReference>